<evidence type="ECO:0000313" key="19">
    <source>
        <dbReference type="Proteomes" id="UP000019116"/>
    </source>
</evidence>
<dbReference type="PROSITE" id="PS50011">
    <property type="entry name" value="PROTEIN_KINASE_DOM"/>
    <property type="match status" value="1"/>
</dbReference>
<dbReference type="PaxDb" id="4565-Traes_2BL_7E3CACCB6.2"/>
<dbReference type="OrthoDB" id="674570at2759"/>
<reference evidence="18" key="2">
    <citation type="submission" date="2018-10" db="UniProtKB">
        <authorList>
            <consortium name="EnsemblPlants"/>
        </authorList>
    </citation>
    <scope>IDENTIFICATION</scope>
</reference>
<keyword evidence="7 13" id="KW-0547">Nucleotide-binding</keyword>
<dbReference type="InterPro" id="IPR011009">
    <property type="entry name" value="Kinase-like_dom_sf"/>
</dbReference>
<dbReference type="Pfam" id="PF07645">
    <property type="entry name" value="EGF_CA"/>
    <property type="match status" value="1"/>
</dbReference>
<dbReference type="FunFam" id="3.30.200.20:FF:000337">
    <property type="entry name" value="Wall-associated receptor kinase 3"/>
    <property type="match status" value="1"/>
</dbReference>
<keyword evidence="3 12" id="KW-0245">EGF-like domain</keyword>
<evidence type="ECO:0000256" key="15">
    <source>
        <dbReference type="SAM" id="SignalP"/>
    </source>
</evidence>
<feature type="domain" description="Protein kinase" evidence="16">
    <location>
        <begin position="445"/>
        <end position="714"/>
    </location>
</feature>
<dbReference type="InterPro" id="IPR001881">
    <property type="entry name" value="EGF-like_Ca-bd_dom"/>
</dbReference>
<feature type="transmembrane region" description="Helical" evidence="14">
    <location>
        <begin position="385"/>
        <end position="408"/>
    </location>
</feature>
<dbReference type="GeneID" id="123047250"/>
<feature type="signal peptide" evidence="15">
    <location>
        <begin position="1"/>
        <end position="29"/>
    </location>
</feature>
<feature type="chain" id="PRO_5043172369" description="Protein kinase domain-containing protein" evidence="15">
    <location>
        <begin position="30"/>
        <end position="724"/>
    </location>
</feature>
<dbReference type="Gene3D" id="1.10.510.10">
    <property type="entry name" value="Transferase(Phosphotransferase) domain 1"/>
    <property type="match status" value="1"/>
</dbReference>
<dbReference type="InterPro" id="IPR049883">
    <property type="entry name" value="NOTCH1_EGF-like"/>
</dbReference>
<evidence type="ECO:0000256" key="13">
    <source>
        <dbReference type="PROSITE-ProRule" id="PRU10141"/>
    </source>
</evidence>
<comment type="caution">
    <text evidence="12">Lacks conserved residue(s) required for the propagation of feature annotation.</text>
</comment>
<keyword evidence="14" id="KW-1133">Transmembrane helix</keyword>
<dbReference type="InterPro" id="IPR017441">
    <property type="entry name" value="Protein_kinase_ATP_BS"/>
</dbReference>
<sequence>MTTPSSQSLPQMLLLPAILLVIFAAVAEQQQHPVPRPGCRDKCGDITIPFPFGIGNGCYRDGFEVICNDSFIPPRAFLADNRTINLERSFYDDRGYYQSSPPLELLSISVATSKVRAYAAVSYRCSLNMTGRTVSKGGEGKTFFMSQHINFGNSAFAVSAARNVLIGVGQIVEPVLVYGNGGSVPNLYCRTISERRYMQRYNPVKNGSCEGRGCCETTLLHPGKSLTVSVTEEDDEWWELYPCSYAMLVEKSWYSFFTPDMSGNKTLHQRFLRGVPLVLDFAAGNVSCPAEGQPPPPDYACISQNSSCADATVTPGYVCRCSGNYTGNPHIAHGCQDIDECKLPENPCSNGGICKNRPGGYDCPCKFGMKADGQGGTCTHVFPPAAMATVGGIGGILLMAIITFLIILHKEKKKTKEFYKKNGGPILEQANTIKLFTKGELKPILKNSNLIGKGCFGEVYKGLLDNEQVAIKKPINGSVQENDQFANEVIIQSQVIHKNIVRLIGCCLEVDAPMLVYEFISQGSLHDILHDNSKKVALNLDARLSIAAQSADGLAYMHSQANTRILHGDVKPANILLDDNFAPKISDFGISRLLAKDKEHTGSVIGDMNYMDPVYLQEGLLTEKSDVYSFGVVILELISSRRAIHSETNGVVKSFLEAHKKQKKATEFFDKEIAIPEDLELLDSLASMAVECLSLDVDQRPTMMEVAEQLHKLSRSRKVQDVCH</sequence>
<dbReference type="FunFam" id="2.10.25.10:FF:000038">
    <property type="entry name" value="Fibrillin 2"/>
    <property type="match status" value="1"/>
</dbReference>
<gene>
    <name evidence="18" type="primary">LOC123047250</name>
</gene>
<dbReference type="Proteomes" id="UP000019116">
    <property type="component" value="Chromosome 2B"/>
</dbReference>
<protein>
    <recommendedName>
        <fullName evidence="20">Protein kinase domain-containing protein</fullName>
    </recommendedName>
</protein>
<dbReference type="PROSITE" id="PS01187">
    <property type="entry name" value="EGF_CA"/>
    <property type="match status" value="1"/>
</dbReference>
<feature type="binding site" evidence="13">
    <location>
        <position position="473"/>
    </location>
    <ligand>
        <name>ATP</name>
        <dbReference type="ChEBI" id="CHEBI:30616"/>
    </ligand>
</feature>
<dbReference type="InterPro" id="IPR000742">
    <property type="entry name" value="EGF"/>
</dbReference>
<dbReference type="InterPro" id="IPR001245">
    <property type="entry name" value="Ser-Thr/Tyr_kinase_cat_dom"/>
</dbReference>
<evidence type="ECO:0000256" key="14">
    <source>
        <dbReference type="SAM" id="Phobius"/>
    </source>
</evidence>
<dbReference type="SMR" id="A0A3B6CFN1"/>
<keyword evidence="2" id="KW-0723">Serine/threonine-protein kinase</keyword>
<keyword evidence="10" id="KW-1015">Disulfide bond</keyword>
<evidence type="ECO:0000256" key="6">
    <source>
        <dbReference type="ARBA" id="ARBA00022737"/>
    </source>
</evidence>
<dbReference type="GO" id="GO:0004674">
    <property type="term" value="F:protein serine/threonine kinase activity"/>
    <property type="evidence" value="ECO:0007669"/>
    <property type="project" value="UniProtKB-KW"/>
</dbReference>
<dbReference type="FunFam" id="1.10.510.10:FF:000606">
    <property type="entry name" value="Wall-associated receptor kinase 3"/>
    <property type="match status" value="1"/>
</dbReference>
<evidence type="ECO:0008006" key="20">
    <source>
        <dbReference type="Google" id="ProtNLM"/>
    </source>
</evidence>
<dbReference type="Pfam" id="PF13947">
    <property type="entry name" value="GUB_WAK_bind"/>
    <property type="match status" value="1"/>
</dbReference>
<proteinExistence type="predicted"/>
<evidence type="ECO:0000256" key="11">
    <source>
        <dbReference type="ARBA" id="ARBA00023180"/>
    </source>
</evidence>
<keyword evidence="9 13" id="KW-0067">ATP-binding</keyword>
<dbReference type="PROSITE" id="PS00108">
    <property type="entry name" value="PROTEIN_KINASE_ST"/>
    <property type="match status" value="1"/>
</dbReference>
<dbReference type="SMART" id="SM00181">
    <property type="entry name" value="EGF"/>
    <property type="match status" value="2"/>
</dbReference>
<evidence type="ECO:0000256" key="4">
    <source>
        <dbReference type="ARBA" id="ARBA00022679"/>
    </source>
</evidence>
<dbReference type="InterPro" id="IPR000719">
    <property type="entry name" value="Prot_kinase_dom"/>
</dbReference>
<dbReference type="CDD" id="cd00054">
    <property type="entry name" value="EGF_CA"/>
    <property type="match status" value="1"/>
</dbReference>
<keyword evidence="4" id="KW-0808">Transferase</keyword>
<evidence type="ECO:0000256" key="2">
    <source>
        <dbReference type="ARBA" id="ARBA00022527"/>
    </source>
</evidence>
<dbReference type="Pfam" id="PF07714">
    <property type="entry name" value="PK_Tyr_Ser-Thr"/>
    <property type="match status" value="1"/>
</dbReference>
<dbReference type="Gene3D" id="3.30.200.20">
    <property type="entry name" value="Phosphorylase Kinase, domain 1"/>
    <property type="match status" value="1"/>
</dbReference>
<evidence type="ECO:0000259" key="17">
    <source>
        <dbReference type="PROSITE" id="PS50026"/>
    </source>
</evidence>
<dbReference type="Gramene" id="TraesCS2B02G563900.1">
    <property type="protein sequence ID" value="TraesCS2B02G563900.1"/>
    <property type="gene ID" value="TraesCS2B02G563900"/>
</dbReference>
<keyword evidence="6" id="KW-0677">Repeat</keyword>
<dbReference type="RefSeq" id="XP_044326684.1">
    <property type="nucleotide sequence ID" value="XM_044470749.1"/>
</dbReference>
<dbReference type="GO" id="GO:0005509">
    <property type="term" value="F:calcium ion binding"/>
    <property type="evidence" value="ECO:0007669"/>
    <property type="project" value="InterPro"/>
</dbReference>
<evidence type="ECO:0000256" key="8">
    <source>
        <dbReference type="ARBA" id="ARBA00022777"/>
    </source>
</evidence>
<organism evidence="18">
    <name type="scientific">Triticum aestivum</name>
    <name type="common">Wheat</name>
    <dbReference type="NCBI Taxonomy" id="4565"/>
    <lineage>
        <taxon>Eukaryota</taxon>
        <taxon>Viridiplantae</taxon>
        <taxon>Streptophyta</taxon>
        <taxon>Embryophyta</taxon>
        <taxon>Tracheophyta</taxon>
        <taxon>Spermatophyta</taxon>
        <taxon>Magnoliopsida</taxon>
        <taxon>Liliopsida</taxon>
        <taxon>Poales</taxon>
        <taxon>Poaceae</taxon>
        <taxon>BOP clade</taxon>
        <taxon>Pooideae</taxon>
        <taxon>Triticodae</taxon>
        <taxon>Triticeae</taxon>
        <taxon>Triticinae</taxon>
        <taxon>Triticum</taxon>
    </lineage>
</organism>
<dbReference type="EnsemblPlants" id="TraesCS2B02G563900.1">
    <property type="protein sequence ID" value="TraesCS2B02G563900.1"/>
    <property type="gene ID" value="TraesCS2B02G563900"/>
</dbReference>
<evidence type="ECO:0000259" key="16">
    <source>
        <dbReference type="PROSITE" id="PS50011"/>
    </source>
</evidence>
<keyword evidence="8" id="KW-0418">Kinase</keyword>
<dbReference type="GO" id="GO:0007166">
    <property type="term" value="P:cell surface receptor signaling pathway"/>
    <property type="evidence" value="ECO:0000318"/>
    <property type="project" value="GO_Central"/>
</dbReference>
<evidence type="ECO:0000256" key="7">
    <source>
        <dbReference type="ARBA" id="ARBA00022741"/>
    </source>
</evidence>
<keyword evidence="14" id="KW-0472">Membrane</keyword>
<dbReference type="Gramene" id="TraesCS2B03G1411600.1">
    <property type="protein sequence ID" value="TraesCS2B03G1411600.1.CDS"/>
    <property type="gene ID" value="TraesCS2B03G1411600"/>
</dbReference>
<evidence type="ECO:0000256" key="12">
    <source>
        <dbReference type="PROSITE-ProRule" id="PRU00076"/>
    </source>
</evidence>
<dbReference type="InterPro" id="IPR018097">
    <property type="entry name" value="EGF_Ca-bd_CS"/>
</dbReference>
<dbReference type="InterPro" id="IPR000152">
    <property type="entry name" value="EGF-type_Asp/Asn_hydroxyl_site"/>
</dbReference>
<dbReference type="GO" id="GO:0030247">
    <property type="term" value="F:polysaccharide binding"/>
    <property type="evidence" value="ECO:0007669"/>
    <property type="project" value="InterPro"/>
</dbReference>
<dbReference type="GO" id="GO:0005524">
    <property type="term" value="F:ATP binding"/>
    <property type="evidence" value="ECO:0007669"/>
    <property type="project" value="UniProtKB-UniRule"/>
</dbReference>
<feature type="domain" description="EGF-like" evidence="17">
    <location>
        <begin position="337"/>
        <end position="379"/>
    </location>
</feature>
<keyword evidence="14" id="KW-0812">Transmembrane</keyword>
<evidence type="ECO:0000256" key="10">
    <source>
        <dbReference type="ARBA" id="ARBA00023157"/>
    </source>
</evidence>
<dbReference type="SUPFAM" id="SSF56112">
    <property type="entry name" value="Protein kinase-like (PK-like)"/>
    <property type="match status" value="1"/>
</dbReference>
<dbReference type="SMART" id="SM00179">
    <property type="entry name" value="EGF_CA"/>
    <property type="match status" value="1"/>
</dbReference>
<dbReference type="SMART" id="SM00220">
    <property type="entry name" value="S_TKc"/>
    <property type="match status" value="1"/>
</dbReference>
<dbReference type="PANTHER" id="PTHR27005:SF497">
    <property type="entry name" value="PROTEIN KINASE DOMAIN-CONTAINING PROTEIN"/>
    <property type="match status" value="1"/>
</dbReference>
<dbReference type="InterPro" id="IPR025287">
    <property type="entry name" value="WAK_GUB"/>
</dbReference>
<accession>A0A3B6CFN1</accession>
<reference evidence="18" key="1">
    <citation type="submission" date="2018-08" db="EMBL/GenBank/DDBJ databases">
        <authorList>
            <person name="Rossello M."/>
        </authorList>
    </citation>
    <scope>NUCLEOTIDE SEQUENCE [LARGE SCALE GENOMIC DNA]</scope>
    <source>
        <strain evidence="18">cv. Chinese Spring</strain>
    </source>
</reference>
<dbReference type="Gene3D" id="2.10.25.10">
    <property type="entry name" value="Laminin"/>
    <property type="match status" value="1"/>
</dbReference>
<dbReference type="PROSITE" id="PS00107">
    <property type="entry name" value="PROTEIN_KINASE_ATP"/>
    <property type="match status" value="1"/>
</dbReference>
<evidence type="ECO:0000256" key="3">
    <source>
        <dbReference type="ARBA" id="ARBA00022536"/>
    </source>
</evidence>
<dbReference type="GO" id="GO:0005886">
    <property type="term" value="C:plasma membrane"/>
    <property type="evidence" value="ECO:0000318"/>
    <property type="project" value="GO_Central"/>
</dbReference>
<evidence type="ECO:0000256" key="1">
    <source>
        <dbReference type="ARBA" id="ARBA00004479"/>
    </source>
</evidence>
<evidence type="ECO:0000256" key="5">
    <source>
        <dbReference type="ARBA" id="ARBA00022729"/>
    </source>
</evidence>
<dbReference type="InterPro" id="IPR045274">
    <property type="entry name" value="WAK-like"/>
</dbReference>
<keyword evidence="5 15" id="KW-0732">Signal</keyword>
<dbReference type="SUPFAM" id="SSF57196">
    <property type="entry name" value="EGF/Laminin"/>
    <property type="match status" value="1"/>
</dbReference>
<comment type="subcellular location">
    <subcellularLocation>
        <location evidence="1">Membrane</location>
        <topology evidence="1">Single-pass type I membrane protein</topology>
    </subcellularLocation>
</comment>
<evidence type="ECO:0000313" key="18">
    <source>
        <dbReference type="EnsemblPlants" id="TraesCS2B02G563900.1"/>
    </source>
</evidence>
<name>A0A3B6CFN1_WHEAT</name>
<dbReference type="AlphaFoldDB" id="A0A3B6CFN1"/>
<dbReference type="PROSITE" id="PS00010">
    <property type="entry name" value="ASX_HYDROXYL"/>
    <property type="match status" value="1"/>
</dbReference>
<dbReference type="PROSITE" id="PS50026">
    <property type="entry name" value="EGF_3"/>
    <property type="match status" value="1"/>
</dbReference>
<keyword evidence="11" id="KW-0325">Glycoprotein</keyword>
<keyword evidence="19" id="KW-1185">Reference proteome</keyword>
<dbReference type="PANTHER" id="PTHR27005">
    <property type="entry name" value="WALL-ASSOCIATED RECEPTOR KINASE-LIKE 21"/>
    <property type="match status" value="1"/>
</dbReference>
<dbReference type="STRING" id="4565.A0A3B6CFN1"/>
<evidence type="ECO:0000256" key="9">
    <source>
        <dbReference type="ARBA" id="ARBA00022840"/>
    </source>
</evidence>
<dbReference type="InterPro" id="IPR008271">
    <property type="entry name" value="Ser/Thr_kinase_AS"/>
</dbReference>